<proteinExistence type="predicted"/>
<reference evidence="2 3" key="1">
    <citation type="journal article" date="2021" name="Nat. Plants">
        <title>The Taxus genome provides insights into paclitaxel biosynthesis.</title>
        <authorList>
            <person name="Xiong X."/>
            <person name="Gou J."/>
            <person name="Liao Q."/>
            <person name="Li Y."/>
            <person name="Zhou Q."/>
            <person name="Bi G."/>
            <person name="Li C."/>
            <person name="Du R."/>
            <person name="Wang X."/>
            <person name="Sun T."/>
            <person name="Guo L."/>
            <person name="Liang H."/>
            <person name="Lu P."/>
            <person name="Wu Y."/>
            <person name="Zhang Z."/>
            <person name="Ro D.K."/>
            <person name="Shang Y."/>
            <person name="Huang S."/>
            <person name="Yan J."/>
        </authorList>
    </citation>
    <scope>NUCLEOTIDE SEQUENCE [LARGE SCALE GENOMIC DNA]</scope>
    <source>
        <strain evidence="2">Ta-2019</strain>
    </source>
</reference>
<protein>
    <submittedName>
        <fullName evidence="2">Uncharacterized protein</fullName>
    </submittedName>
</protein>
<keyword evidence="1" id="KW-1133">Transmembrane helix</keyword>
<feature type="non-terminal residue" evidence="2">
    <location>
        <position position="141"/>
    </location>
</feature>
<keyword evidence="1" id="KW-0812">Transmembrane</keyword>
<comment type="caution">
    <text evidence="2">The sequence shown here is derived from an EMBL/GenBank/DDBJ whole genome shotgun (WGS) entry which is preliminary data.</text>
</comment>
<accession>A0AA38FVL6</accession>
<organism evidence="2 3">
    <name type="scientific">Taxus chinensis</name>
    <name type="common">Chinese yew</name>
    <name type="synonym">Taxus wallichiana var. chinensis</name>
    <dbReference type="NCBI Taxonomy" id="29808"/>
    <lineage>
        <taxon>Eukaryota</taxon>
        <taxon>Viridiplantae</taxon>
        <taxon>Streptophyta</taxon>
        <taxon>Embryophyta</taxon>
        <taxon>Tracheophyta</taxon>
        <taxon>Spermatophyta</taxon>
        <taxon>Pinopsida</taxon>
        <taxon>Pinidae</taxon>
        <taxon>Conifers II</taxon>
        <taxon>Cupressales</taxon>
        <taxon>Taxaceae</taxon>
        <taxon>Taxus</taxon>
    </lineage>
</organism>
<gene>
    <name evidence="2" type="ORF">KI387_026309</name>
</gene>
<keyword evidence="1" id="KW-0472">Membrane</keyword>
<dbReference type="AlphaFoldDB" id="A0AA38FVL6"/>
<evidence type="ECO:0000256" key="1">
    <source>
        <dbReference type="SAM" id="Phobius"/>
    </source>
</evidence>
<dbReference type="Proteomes" id="UP000824469">
    <property type="component" value="Unassembled WGS sequence"/>
</dbReference>
<name>A0AA38FVL6_TAXCH</name>
<evidence type="ECO:0000313" key="3">
    <source>
        <dbReference type="Proteomes" id="UP000824469"/>
    </source>
</evidence>
<sequence>MIWKQPPKQWLMLIKVSDTSGDLFVYWCGNLHVEGGQIQTRHEVFDGGGCDVFLHSHHVHHWLRRHSAVHRAYKMFSCAFMLVGFGFIDILLSGPVTFMFDKQETVLIHNNRYDFTKAYFVDMANILCNELGYVVVPECSA</sequence>
<evidence type="ECO:0000313" key="2">
    <source>
        <dbReference type="EMBL" id="KAH9311274.1"/>
    </source>
</evidence>
<feature type="transmembrane region" description="Helical" evidence="1">
    <location>
        <begin position="72"/>
        <end position="92"/>
    </location>
</feature>
<dbReference type="EMBL" id="JAHRHJ020000006">
    <property type="protein sequence ID" value="KAH9311274.1"/>
    <property type="molecule type" value="Genomic_DNA"/>
</dbReference>
<keyword evidence="3" id="KW-1185">Reference proteome</keyword>